<dbReference type="PROSITE" id="PS00039">
    <property type="entry name" value="DEAD_ATP_HELICASE"/>
    <property type="match status" value="1"/>
</dbReference>
<reference evidence="17 18" key="1">
    <citation type="journal article" date="2014" name="Genome Announc.">
        <title>Draft genome sequence of Sclerotinia borealis, a psychrophilic plant pathogenic fungus.</title>
        <authorList>
            <person name="Mardanov A.V."/>
            <person name="Beletsky A.V."/>
            <person name="Kadnikov V.V."/>
            <person name="Ignatov A.N."/>
            <person name="Ravin N.V."/>
        </authorList>
    </citation>
    <scope>NUCLEOTIDE SEQUENCE [LARGE SCALE GENOMIC DNA]</scope>
    <source>
        <strain evidence="18">F-4157</strain>
    </source>
</reference>
<comment type="caution">
    <text evidence="17">The sequence shown here is derived from an EMBL/GenBank/DDBJ whole genome shotgun (WGS) entry which is preliminary data.</text>
</comment>
<dbReference type="InterPro" id="IPR011545">
    <property type="entry name" value="DEAD/DEAH_box_helicase_dom"/>
</dbReference>
<sequence length="595" mass="65490">MPKRTLEDTELNSGDNDVKISSKKSRKGKQEKKTKDVEQPATESTLIEVEVESKEARKERKRIKKAKIAQEAEEQLDEGDAIEPASDANAAAEAKVAKKAEKARLKALKMEGKQEKADISKSTESAAPISVVPQQNGTTYTEDPNLSGLPQSEIDSFLTTNFITITDPLSTSATLRPLTKFDYLPITDPAQRAPFKDFKTPTPIQAAAWPFLLAGRDVIGVAETGSGKTMAFAVPCVRYMSSLPKNQRNKGPRAVVVSPTRELAMQSYEQIVKLAKASGLECVCVYGGVPKDEQIRALRIADIVVATPGRLNDLINQGCADLSKARYVVLDEADRMLDKGFEEEIRKIINTTPSLGKRQTLMFTATWPESVRELAATFMTSPVKIAIGDNPTGDLRANSRIVQKVEVVDPRDKEYRLMQLLKQYQSGSQKDDRILVFCLYKKEATRVEGFIRQKGFRVAGIHGDLSQEQRTRSLEAFKSGNTPILVATDVAARGLDIPAVMLVINCTFPLTVEDYVHRIGRTGRAGKDGLAITLFTEHDKAQSGALINVLKAANQPVPDELLKFGTTVKKKAHDAYGAFFKNVDTTKKATKITFD</sequence>
<evidence type="ECO:0000256" key="14">
    <source>
        <dbReference type="SAM" id="MobiDB-lite"/>
    </source>
</evidence>
<keyword evidence="8 13" id="KW-0347">Helicase</keyword>
<keyword evidence="7 13" id="KW-0378">Hydrolase</keyword>
<evidence type="ECO:0000256" key="8">
    <source>
        <dbReference type="ARBA" id="ARBA00022806"/>
    </source>
</evidence>
<comment type="catalytic activity">
    <reaction evidence="12">
        <text>ATP + H2O = ADP + phosphate + H(+)</text>
        <dbReference type="Rhea" id="RHEA:13065"/>
        <dbReference type="ChEBI" id="CHEBI:15377"/>
        <dbReference type="ChEBI" id="CHEBI:15378"/>
        <dbReference type="ChEBI" id="CHEBI:30616"/>
        <dbReference type="ChEBI" id="CHEBI:43474"/>
        <dbReference type="ChEBI" id="CHEBI:456216"/>
        <dbReference type="EC" id="3.6.4.13"/>
    </reaction>
</comment>
<evidence type="ECO:0000259" key="16">
    <source>
        <dbReference type="PROSITE" id="PS51194"/>
    </source>
</evidence>
<keyword evidence="18" id="KW-1185">Reference proteome</keyword>
<keyword evidence="9 13" id="KW-0067">ATP-binding</keyword>
<dbReference type="AlphaFoldDB" id="W9CNE2"/>
<proteinExistence type="inferred from homology"/>
<comment type="similarity">
    <text evidence="2">Belongs to the DEAD box helicase family. DDX5/DBP2 subfamily.</text>
</comment>
<evidence type="ECO:0000256" key="6">
    <source>
        <dbReference type="ARBA" id="ARBA00022741"/>
    </source>
</evidence>
<evidence type="ECO:0000256" key="3">
    <source>
        <dbReference type="ARBA" id="ARBA00012552"/>
    </source>
</evidence>
<dbReference type="GO" id="GO:0003724">
    <property type="term" value="F:RNA helicase activity"/>
    <property type="evidence" value="ECO:0007669"/>
    <property type="project" value="UniProtKB-EC"/>
</dbReference>
<feature type="domain" description="Helicase ATP-binding" evidence="15">
    <location>
        <begin position="209"/>
        <end position="385"/>
    </location>
</feature>
<dbReference type="GO" id="GO:0016787">
    <property type="term" value="F:hydrolase activity"/>
    <property type="evidence" value="ECO:0007669"/>
    <property type="project" value="UniProtKB-KW"/>
</dbReference>
<dbReference type="Pfam" id="PF00271">
    <property type="entry name" value="Helicase_C"/>
    <property type="match status" value="1"/>
</dbReference>
<dbReference type="PANTHER" id="PTHR47958">
    <property type="entry name" value="ATP-DEPENDENT RNA HELICASE DBP3"/>
    <property type="match status" value="1"/>
</dbReference>
<evidence type="ECO:0000256" key="2">
    <source>
        <dbReference type="ARBA" id="ARBA00009334"/>
    </source>
</evidence>
<dbReference type="FunFam" id="3.40.50.300:FF:000008">
    <property type="entry name" value="ATP-dependent RNA helicase RhlB"/>
    <property type="match status" value="1"/>
</dbReference>
<feature type="compositionally biased region" description="Basic residues" evidence="14">
    <location>
        <begin position="21"/>
        <end position="30"/>
    </location>
</feature>
<dbReference type="Gene3D" id="3.40.50.300">
    <property type="entry name" value="P-loop containing nucleotide triphosphate hydrolases"/>
    <property type="match status" value="2"/>
</dbReference>
<evidence type="ECO:0000256" key="1">
    <source>
        <dbReference type="ARBA" id="ARBA00004604"/>
    </source>
</evidence>
<dbReference type="SUPFAM" id="SSF52540">
    <property type="entry name" value="P-loop containing nucleoside triphosphate hydrolases"/>
    <property type="match status" value="1"/>
</dbReference>
<dbReference type="OrthoDB" id="196131at2759"/>
<dbReference type="GO" id="GO:0005524">
    <property type="term" value="F:ATP binding"/>
    <property type="evidence" value="ECO:0007669"/>
    <property type="project" value="UniProtKB-KW"/>
</dbReference>
<dbReference type="Proteomes" id="UP000019487">
    <property type="component" value="Unassembled WGS sequence"/>
</dbReference>
<evidence type="ECO:0000313" key="18">
    <source>
        <dbReference type="Proteomes" id="UP000019487"/>
    </source>
</evidence>
<protein>
    <recommendedName>
        <fullName evidence="3">RNA helicase</fullName>
        <ecNumber evidence="3">3.6.4.13</ecNumber>
    </recommendedName>
</protein>
<dbReference type="CDD" id="cd18787">
    <property type="entry name" value="SF2_C_DEAD"/>
    <property type="match status" value="1"/>
</dbReference>
<dbReference type="Pfam" id="PF00270">
    <property type="entry name" value="DEAD"/>
    <property type="match status" value="1"/>
</dbReference>
<feature type="domain" description="Helicase C-terminal" evidence="16">
    <location>
        <begin position="416"/>
        <end position="565"/>
    </location>
</feature>
<name>W9CNE2_SCLBF</name>
<keyword evidence="6 13" id="KW-0547">Nucleotide-binding</keyword>
<dbReference type="PROSITE" id="PS51194">
    <property type="entry name" value="HELICASE_CTER"/>
    <property type="match status" value="1"/>
</dbReference>
<comment type="subcellular location">
    <subcellularLocation>
        <location evidence="1">Nucleus</location>
        <location evidence="1">Nucleolus</location>
    </subcellularLocation>
</comment>
<dbReference type="GO" id="GO:0003676">
    <property type="term" value="F:nucleic acid binding"/>
    <property type="evidence" value="ECO:0007669"/>
    <property type="project" value="InterPro"/>
</dbReference>
<dbReference type="InterPro" id="IPR001650">
    <property type="entry name" value="Helicase_C-like"/>
</dbReference>
<dbReference type="HOGENOM" id="CLU_003041_1_5_1"/>
<feature type="region of interest" description="Disordered" evidence="14">
    <location>
        <begin position="1"/>
        <end position="87"/>
    </location>
</feature>
<evidence type="ECO:0000256" key="10">
    <source>
        <dbReference type="ARBA" id="ARBA00023242"/>
    </source>
</evidence>
<dbReference type="InterPro" id="IPR000629">
    <property type="entry name" value="RNA-helicase_DEAD-box_CS"/>
</dbReference>
<evidence type="ECO:0000256" key="11">
    <source>
        <dbReference type="ARBA" id="ARBA00037449"/>
    </source>
</evidence>
<dbReference type="SMART" id="SM00487">
    <property type="entry name" value="DEXDc"/>
    <property type="match status" value="1"/>
</dbReference>
<feature type="compositionally biased region" description="Acidic residues" evidence="14">
    <location>
        <begin position="71"/>
        <end position="81"/>
    </location>
</feature>
<accession>W9CNE2</accession>
<keyword evidence="5" id="KW-0698">rRNA processing</keyword>
<comment type="function">
    <text evidence="11">ATP-dependent RNA helicase required for 60S ribosomal subunit synthesis. Involved in efficient pre-rRNA processing, predominantly at site A3, which is necessary for the normal formation of 25S and 5.8S rRNAs.</text>
</comment>
<dbReference type="EMBL" id="AYSA01000083">
    <property type="protein sequence ID" value="ESZ97568.1"/>
    <property type="molecule type" value="Genomic_DNA"/>
</dbReference>
<dbReference type="InterPro" id="IPR044742">
    <property type="entry name" value="DEAD/DEAH_RhlB"/>
</dbReference>
<evidence type="ECO:0000256" key="9">
    <source>
        <dbReference type="ARBA" id="ARBA00022840"/>
    </source>
</evidence>
<keyword evidence="10" id="KW-0539">Nucleus</keyword>
<organism evidence="17 18">
    <name type="scientific">Sclerotinia borealis (strain F-4128)</name>
    <dbReference type="NCBI Taxonomy" id="1432307"/>
    <lineage>
        <taxon>Eukaryota</taxon>
        <taxon>Fungi</taxon>
        <taxon>Dikarya</taxon>
        <taxon>Ascomycota</taxon>
        <taxon>Pezizomycotina</taxon>
        <taxon>Leotiomycetes</taxon>
        <taxon>Helotiales</taxon>
        <taxon>Sclerotiniaceae</taxon>
        <taxon>Sclerotinia</taxon>
    </lineage>
</organism>
<dbReference type="SMART" id="SM00490">
    <property type="entry name" value="HELICc"/>
    <property type="match status" value="1"/>
</dbReference>
<evidence type="ECO:0000256" key="7">
    <source>
        <dbReference type="ARBA" id="ARBA00022801"/>
    </source>
</evidence>
<dbReference type="PROSITE" id="PS51192">
    <property type="entry name" value="HELICASE_ATP_BIND_1"/>
    <property type="match status" value="1"/>
</dbReference>
<dbReference type="InterPro" id="IPR014001">
    <property type="entry name" value="Helicase_ATP-bd"/>
</dbReference>
<gene>
    <name evidence="17" type="ORF">SBOR_2115</name>
</gene>
<evidence type="ECO:0000313" key="17">
    <source>
        <dbReference type="EMBL" id="ESZ97568.1"/>
    </source>
</evidence>
<keyword evidence="4" id="KW-0690">Ribosome biogenesis</keyword>
<dbReference type="EC" id="3.6.4.13" evidence="3"/>
<evidence type="ECO:0000256" key="5">
    <source>
        <dbReference type="ARBA" id="ARBA00022552"/>
    </source>
</evidence>
<dbReference type="STRING" id="1432307.W9CNE2"/>
<dbReference type="InterPro" id="IPR027417">
    <property type="entry name" value="P-loop_NTPase"/>
</dbReference>
<dbReference type="CDD" id="cd00268">
    <property type="entry name" value="DEADc"/>
    <property type="match status" value="1"/>
</dbReference>
<evidence type="ECO:0000256" key="4">
    <source>
        <dbReference type="ARBA" id="ARBA00022517"/>
    </source>
</evidence>
<evidence type="ECO:0000256" key="12">
    <source>
        <dbReference type="ARBA" id="ARBA00047984"/>
    </source>
</evidence>
<evidence type="ECO:0000259" key="15">
    <source>
        <dbReference type="PROSITE" id="PS51192"/>
    </source>
</evidence>
<evidence type="ECO:0000256" key="13">
    <source>
        <dbReference type="RuleBase" id="RU000492"/>
    </source>
</evidence>